<evidence type="ECO:0000313" key="3">
    <source>
        <dbReference type="EMBL" id="QST83783.1"/>
    </source>
</evidence>
<sequence length="396" mass="41369">MTAWRPVPRAIAGRLAPAVRRVCGLRRVPQQPSPHRAIFEPARTTHRRSAGRSRRRVGGHARTCPSTVRLLPWCAAGAALAVLLAGAAASGGLLTGAGAGSPGPEEATRFLQRRPAPAHDGSADSGPGRPPPATVGERAWPVVGPAGARPTVARGWEPPPAPWAPGHRGVDLLAAENATVRAAAPGRVLFAGKVAGKGVLSIEVSGSGTPPLRTTYEPVHPTVRKGDHVTAGQPVATIAPGPFHCSAPCLHWGLLRGKLYLDPLSLLPPSIRHSAPSRLLPVPVPVVREPRDESGQRDGSSPSYSRGTGSARKSARVVQTRSTATLQAKRRWRLGNRKPATGKQSADAQSLTPSASGRENDGGRTMRGGPGREAVGRQAVGGQGRRPRLRRRGQGP</sequence>
<protein>
    <submittedName>
        <fullName evidence="3">M23 family metallopeptidase</fullName>
    </submittedName>
</protein>
<accession>A0A8A1UT77</accession>
<gene>
    <name evidence="3" type="ORF">SRIM_029655</name>
</gene>
<proteinExistence type="predicted"/>
<dbReference type="InterPro" id="IPR011055">
    <property type="entry name" value="Dup_hybrid_motif"/>
</dbReference>
<reference evidence="3" key="3">
    <citation type="journal article" date="2021" name="bioRxiv">
        <title>Bilateral symmetry of linear streptomycete chromosomes.</title>
        <authorList>
            <person name="Algora-Gallardo L."/>
            <person name="Schniete J.K."/>
            <person name="Mark D.R."/>
            <person name="Hunter I.S."/>
            <person name="Herron P.R."/>
        </authorList>
    </citation>
    <scope>NUCLEOTIDE SEQUENCE</scope>
    <source>
        <strain evidence="3">ATCC 10970</strain>
    </source>
</reference>
<feature type="compositionally biased region" description="Polar residues" evidence="1">
    <location>
        <begin position="297"/>
        <end position="308"/>
    </location>
</feature>
<dbReference type="InterPro" id="IPR016047">
    <property type="entry name" value="M23ase_b-sheet_dom"/>
</dbReference>
<dbReference type="AlphaFoldDB" id="A0A8A1UT77"/>
<evidence type="ECO:0000313" key="4">
    <source>
        <dbReference type="Proteomes" id="UP000011074"/>
    </source>
</evidence>
<evidence type="ECO:0000256" key="1">
    <source>
        <dbReference type="SAM" id="MobiDB-lite"/>
    </source>
</evidence>
<feature type="compositionally biased region" description="Polar residues" evidence="1">
    <location>
        <begin position="342"/>
        <end position="357"/>
    </location>
</feature>
<feature type="compositionally biased region" description="Basic residues" evidence="1">
    <location>
        <begin position="385"/>
        <end position="396"/>
    </location>
</feature>
<dbReference type="Pfam" id="PF01551">
    <property type="entry name" value="Peptidase_M23"/>
    <property type="match status" value="1"/>
</dbReference>
<dbReference type="Proteomes" id="UP000011074">
    <property type="component" value="Chromosome"/>
</dbReference>
<feature type="region of interest" description="Disordered" evidence="1">
    <location>
        <begin position="114"/>
        <end position="143"/>
    </location>
</feature>
<dbReference type="SUPFAM" id="SSF51261">
    <property type="entry name" value="Duplicated hybrid motif"/>
    <property type="match status" value="1"/>
</dbReference>
<feature type="region of interest" description="Disordered" evidence="1">
    <location>
        <begin position="282"/>
        <end position="396"/>
    </location>
</feature>
<reference evidence="3" key="1">
    <citation type="submission" date="2012-12" db="EMBL/GenBank/DDBJ databases">
        <authorList>
            <person name="Pethick F.E."/>
            <person name="MacFadyen A.C."/>
            <person name="Tang Z."/>
            <person name="Sangal V."/>
            <person name="Tze-Tze L."/>
            <person name="Chu J."/>
            <person name="Guo M."/>
            <person name="Kirby R."/>
            <person name="Hoskisson P.A."/>
            <person name="Herron P.R."/>
            <person name="Hunter I.S."/>
        </authorList>
    </citation>
    <scope>NUCLEOTIDE SEQUENCE</scope>
    <source>
        <strain evidence="3">ATCC 10970</strain>
    </source>
</reference>
<dbReference type="CDD" id="cd12797">
    <property type="entry name" value="M23_peptidase"/>
    <property type="match status" value="1"/>
</dbReference>
<organism evidence="3 4">
    <name type="scientific">Streptomyces rimosus subsp. rimosus (strain ATCC 10970 / DSM 40260 / JCM 4667 / NRRL 2234)</name>
    <dbReference type="NCBI Taxonomy" id="1265868"/>
    <lineage>
        <taxon>Bacteria</taxon>
        <taxon>Bacillati</taxon>
        <taxon>Actinomycetota</taxon>
        <taxon>Actinomycetes</taxon>
        <taxon>Kitasatosporales</taxon>
        <taxon>Streptomycetaceae</taxon>
        <taxon>Streptomyces</taxon>
    </lineage>
</organism>
<name>A0A8A1UT77_STRR1</name>
<evidence type="ECO:0000259" key="2">
    <source>
        <dbReference type="Pfam" id="PF01551"/>
    </source>
</evidence>
<dbReference type="Gene3D" id="2.70.70.10">
    <property type="entry name" value="Glucose Permease (Domain IIA)"/>
    <property type="match status" value="1"/>
</dbReference>
<feature type="domain" description="M23ase beta-sheet core" evidence="2">
    <location>
        <begin position="166"/>
        <end position="263"/>
    </location>
</feature>
<reference evidence="3" key="2">
    <citation type="submission" date="2020-01" db="EMBL/GenBank/DDBJ databases">
        <authorList>
            <person name="Algora L."/>
            <person name="Schniete J.K."/>
            <person name="MacFadyen A."/>
            <person name="Hoskisson P.A."/>
            <person name="Hunter I.S."/>
            <person name="Herron P.R."/>
        </authorList>
    </citation>
    <scope>NUCLEOTIDE SEQUENCE</scope>
    <source>
        <strain evidence="3">ATCC 10970</strain>
    </source>
</reference>
<feature type="compositionally biased region" description="Polar residues" evidence="1">
    <location>
        <begin position="317"/>
        <end position="326"/>
    </location>
</feature>
<dbReference type="EMBL" id="CP048261">
    <property type="protein sequence ID" value="QST83783.1"/>
    <property type="molecule type" value="Genomic_DNA"/>
</dbReference>